<evidence type="ECO:0000313" key="6">
    <source>
        <dbReference type="Proteomes" id="UP000197535"/>
    </source>
</evidence>
<dbReference type="Gene3D" id="2.40.290.10">
    <property type="match status" value="1"/>
</dbReference>
<comment type="similarity">
    <text evidence="2">Belongs to the prokaryotic Ku family.</text>
</comment>
<dbReference type="Pfam" id="PF02735">
    <property type="entry name" value="Ku"/>
    <property type="match status" value="1"/>
</dbReference>
<evidence type="ECO:0000256" key="2">
    <source>
        <dbReference type="HAMAP-Rule" id="MF_01875"/>
    </source>
</evidence>
<dbReference type="Proteomes" id="UP000197535">
    <property type="component" value="Unassembled WGS sequence"/>
</dbReference>
<comment type="function">
    <text evidence="2">With LigD forms a non-homologous end joining (NHEJ) DNA repair enzyme, which repairs dsDNA breaks with reduced fidelity. Binds linear dsDNA with 5'- and 3'- overhangs but not closed circular dsDNA nor ssDNA. Recruits and stimulates the ligase activity of LigD.</text>
</comment>
<dbReference type="SMART" id="SM00559">
    <property type="entry name" value="Ku78"/>
    <property type="match status" value="1"/>
</dbReference>
<dbReference type="AlphaFoldDB" id="A0A254TMX1"/>
<keyword evidence="2" id="KW-0227">DNA damage</keyword>
<dbReference type="PANTHER" id="PTHR41251">
    <property type="entry name" value="NON-HOMOLOGOUS END JOINING PROTEIN KU"/>
    <property type="match status" value="1"/>
</dbReference>
<dbReference type="RefSeq" id="WP_088707912.1">
    <property type="nucleotide sequence ID" value="NZ_LSTO01000001.1"/>
</dbReference>
<dbReference type="GO" id="GO:0003690">
    <property type="term" value="F:double-stranded DNA binding"/>
    <property type="evidence" value="ECO:0007669"/>
    <property type="project" value="UniProtKB-UniRule"/>
</dbReference>
<accession>A0A254TMX1</accession>
<dbReference type="InterPro" id="IPR006164">
    <property type="entry name" value="DNA_bd_Ku70/Ku80"/>
</dbReference>
<comment type="caution">
    <text evidence="5">The sequence shown here is derived from an EMBL/GenBank/DDBJ whole genome shotgun (WGS) entry which is preliminary data.</text>
</comment>
<feature type="region of interest" description="Disordered" evidence="3">
    <location>
        <begin position="258"/>
        <end position="290"/>
    </location>
</feature>
<evidence type="ECO:0000313" key="5">
    <source>
        <dbReference type="EMBL" id="OWW21058.1"/>
    </source>
</evidence>
<feature type="domain" description="Ku" evidence="4">
    <location>
        <begin position="53"/>
        <end position="180"/>
    </location>
</feature>
<dbReference type="HAMAP" id="MF_01875">
    <property type="entry name" value="Prokaryotic_Ku"/>
    <property type="match status" value="1"/>
</dbReference>
<dbReference type="NCBIfam" id="TIGR02772">
    <property type="entry name" value="Ku_bact"/>
    <property type="match status" value="1"/>
</dbReference>
<keyword evidence="1 2" id="KW-0238">DNA-binding</keyword>
<name>A0A254TMX1_9BURK</name>
<comment type="subunit">
    <text evidence="2">Homodimer. Interacts with LigD.</text>
</comment>
<keyword evidence="6" id="KW-1185">Reference proteome</keyword>
<evidence type="ECO:0000259" key="4">
    <source>
        <dbReference type="SMART" id="SM00559"/>
    </source>
</evidence>
<keyword evidence="2" id="KW-0233">DNA recombination</keyword>
<dbReference type="PIRSF" id="PIRSF006493">
    <property type="entry name" value="Prok_Ku"/>
    <property type="match status" value="1"/>
</dbReference>
<proteinExistence type="inferred from homology"/>
<keyword evidence="2" id="KW-0234">DNA repair</keyword>
<reference evidence="5 6" key="1">
    <citation type="submission" date="2016-02" db="EMBL/GenBank/DDBJ databases">
        <authorList>
            <person name="Wen L."/>
            <person name="He K."/>
            <person name="Yang H."/>
        </authorList>
    </citation>
    <scope>NUCLEOTIDE SEQUENCE [LARGE SCALE GENOMIC DNA]</scope>
    <source>
        <strain evidence="5 6">TSA40</strain>
    </source>
</reference>
<dbReference type="CDD" id="cd00789">
    <property type="entry name" value="KU_like"/>
    <property type="match status" value="1"/>
</dbReference>
<dbReference type="InterPro" id="IPR016194">
    <property type="entry name" value="SPOC-like_C_dom_sf"/>
</dbReference>
<protein>
    <recommendedName>
        <fullName evidence="2">Non-homologous end joining protein Ku</fullName>
    </recommendedName>
</protein>
<dbReference type="OrthoDB" id="9795084at2"/>
<organism evidence="5 6">
    <name type="scientific">Noviherbaspirillum denitrificans</name>
    <dbReference type="NCBI Taxonomy" id="1968433"/>
    <lineage>
        <taxon>Bacteria</taxon>
        <taxon>Pseudomonadati</taxon>
        <taxon>Pseudomonadota</taxon>
        <taxon>Betaproteobacteria</taxon>
        <taxon>Burkholderiales</taxon>
        <taxon>Oxalobacteraceae</taxon>
        <taxon>Noviherbaspirillum</taxon>
    </lineage>
</organism>
<dbReference type="GO" id="GO:0006303">
    <property type="term" value="P:double-strand break repair via nonhomologous end joining"/>
    <property type="evidence" value="ECO:0007669"/>
    <property type="project" value="UniProtKB-UniRule"/>
</dbReference>
<dbReference type="SUPFAM" id="SSF100939">
    <property type="entry name" value="SPOC domain-like"/>
    <property type="match status" value="1"/>
</dbReference>
<dbReference type="GO" id="GO:0006310">
    <property type="term" value="P:DNA recombination"/>
    <property type="evidence" value="ECO:0007669"/>
    <property type="project" value="UniProtKB-KW"/>
</dbReference>
<dbReference type="EMBL" id="LSTO01000001">
    <property type="protein sequence ID" value="OWW21058.1"/>
    <property type="molecule type" value="Genomic_DNA"/>
</dbReference>
<sequence length="290" mass="32533">MARTMWKGAISFGLLHAPVGLYPASKQDEIDFDWLHRKSFKPVGYKRVVKDTGEEVGKDDIVKAVKYEDQYVVLSDEEIKAANVKSTHTIDIVGFTEAEDVNFLFFETPYYLAPTKGGEKVYALLREALLKSKKIGVALVVLHNKQHLAALIATPQAIVLNTLRWATEVRSPDDLDLPEEGLKSMAIKPKELQMATQLIESMTEEWAPEQFKDTFRDDIMKMVKQKFDAGQSKEITEVSIEEPEETSNVVDLTELLRKSLQGRTPAAPKKAKAPPPARKRATVRGSKAVH</sequence>
<dbReference type="InterPro" id="IPR009187">
    <property type="entry name" value="Prok_Ku"/>
</dbReference>
<feature type="compositionally biased region" description="Basic residues" evidence="3">
    <location>
        <begin position="269"/>
        <end position="290"/>
    </location>
</feature>
<gene>
    <name evidence="2" type="primary">ku</name>
    <name evidence="5" type="ORF">AYR66_17835</name>
</gene>
<evidence type="ECO:0000256" key="1">
    <source>
        <dbReference type="ARBA" id="ARBA00023125"/>
    </source>
</evidence>
<dbReference type="PANTHER" id="PTHR41251:SF1">
    <property type="entry name" value="NON-HOMOLOGOUS END JOINING PROTEIN KU"/>
    <property type="match status" value="1"/>
</dbReference>
<evidence type="ECO:0000256" key="3">
    <source>
        <dbReference type="SAM" id="MobiDB-lite"/>
    </source>
</evidence>